<proteinExistence type="predicted"/>
<accession>A0A0A9BV18</accession>
<sequence length="26" mass="2903">MKNSSSHQAICCLIASLSEQQFNHPE</sequence>
<protein>
    <submittedName>
        <fullName evidence="1">Uncharacterized protein</fullName>
    </submittedName>
</protein>
<organism evidence="1">
    <name type="scientific">Arundo donax</name>
    <name type="common">Giant reed</name>
    <name type="synonym">Donax arundinaceus</name>
    <dbReference type="NCBI Taxonomy" id="35708"/>
    <lineage>
        <taxon>Eukaryota</taxon>
        <taxon>Viridiplantae</taxon>
        <taxon>Streptophyta</taxon>
        <taxon>Embryophyta</taxon>
        <taxon>Tracheophyta</taxon>
        <taxon>Spermatophyta</taxon>
        <taxon>Magnoliopsida</taxon>
        <taxon>Liliopsida</taxon>
        <taxon>Poales</taxon>
        <taxon>Poaceae</taxon>
        <taxon>PACMAD clade</taxon>
        <taxon>Arundinoideae</taxon>
        <taxon>Arundineae</taxon>
        <taxon>Arundo</taxon>
    </lineage>
</organism>
<dbReference type="AlphaFoldDB" id="A0A0A9BV18"/>
<reference evidence="1" key="1">
    <citation type="submission" date="2014-09" db="EMBL/GenBank/DDBJ databases">
        <authorList>
            <person name="Magalhaes I.L.F."/>
            <person name="Oliveira U."/>
            <person name="Santos F.R."/>
            <person name="Vidigal T.H.D.A."/>
            <person name="Brescovit A.D."/>
            <person name="Santos A.J."/>
        </authorList>
    </citation>
    <scope>NUCLEOTIDE SEQUENCE</scope>
    <source>
        <tissue evidence="1">Shoot tissue taken approximately 20 cm above the soil surface</tissue>
    </source>
</reference>
<name>A0A0A9BV18_ARUDO</name>
<dbReference type="EMBL" id="GBRH01231847">
    <property type="protein sequence ID" value="JAD66048.1"/>
    <property type="molecule type" value="Transcribed_RNA"/>
</dbReference>
<reference evidence="1" key="2">
    <citation type="journal article" date="2015" name="Data Brief">
        <title>Shoot transcriptome of the giant reed, Arundo donax.</title>
        <authorList>
            <person name="Barrero R.A."/>
            <person name="Guerrero F.D."/>
            <person name="Moolhuijzen P."/>
            <person name="Goolsby J.A."/>
            <person name="Tidwell J."/>
            <person name="Bellgard S.E."/>
            <person name="Bellgard M.I."/>
        </authorList>
    </citation>
    <scope>NUCLEOTIDE SEQUENCE</scope>
    <source>
        <tissue evidence="1">Shoot tissue taken approximately 20 cm above the soil surface</tissue>
    </source>
</reference>
<evidence type="ECO:0000313" key="1">
    <source>
        <dbReference type="EMBL" id="JAD66048.1"/>
    </source>
</evidence>